<reference evidence="1 2" key="1">
    <citation type="journal article" date="2024" name="BMC Biol.">
        <title>Comparative genomics of Ascetosporea gives new insight into the evolutionary basis for animal parasitism in Rhizaria.</title>
        <authorList>
            <person name="Hiltunen Thoren M."/>
            <person name="Onut-Brannstrom I."/>
            <person name="Alfjorden A."/>
            <person name="Peckova H."/>
            <person name="Swords F."/>
            <person name="Hooper C."/>
            <person name="Holzer A.S."/>
            <person name="Bass D."/>
            <person name="Burki F."/>
        </authorList>
    </citation>
    <scope>NUCLEOTIDE SEQUENCE [LARGE SCALE GENOMIC DNA]</scope>
    <source>
        <strain evidence="1">20-A016</strain>
    </source>
</reference>
<keyword evidence="2" id="KW-1185">Reference proteome</keyword>
<evidence type="ECO:0000313" key="1">
    <source>
        <dbReference type="EMBL" id="MES1918860.1"/>
    </source>
</evidence>
<dbReference type="Proteomes" id="UP001439008">
    <property type="component" value="Unassembled WGS sequence"/>
</dbReference>
<protein>
    <submittedName>
        <fullName evidence="1">Uncharacterized protein</fullName>
    </submittedName>
</protein>
<name>A0ABV2AGP7_9EUKA</name>
<accession>A0ABV2AGP7</accession>
<sequence length="206" mass="23474">MNCSKIPAPFYITGGKSQIPAPVYQIDNSINDNRNINNINNDLRKISITTNSTTETDPTTQNNQITSTINPSKKLKISSIDSKSVLDDKKTNDLDKNEFEKSKIEKNLTQLQNNEKQQISFKDDRNEQQIANLDKSDQIEDLDLRAPEKTLDIDIKNNEDIKSAPENIESLAKIGLKVKNSVKTLPKIVHQRIDEEDNRKKNKKQQ</sequence>
<gene>
    <name evidence="1" type="ORF">MHBO_000756</name>
</gene>
<organism evidence="1 2">
    <name type="scientific">Bonamia ostreae</name>
    <dbReference type="NCBI Taxonomy" id="126728"/>
    <lineage>
        <taxon>Eukaryota</taxon>
        <taxon>Sar</taxon>
        <taxon>Rhizaria</taxon>
        <taxon>Endomyxa</taxon>
        <taxon>Ascetosporea</taxon>
        <taxon>Haplosporida</taxon>
        <taxon>Bonamia</taxon>
    </lineage>
</organism>
<dbReference type="EMBL" id="JBDODL010000142">
    <property type="protein sequence ID" value="MES1918860.1"/>
    <property type="molecule type" value="Genomic_DNA"/>
</dbReference>
<evidence type="ECO:0000313" key="2">
    <source>
        <dbReference type="Proteomes" id="UP001439008"/>
    </source>
</evidence>
<proteinExistence type="predicted"/>
<comment type="caution">
    <text evidence="1">The sequence shown here is derived from an EMBL/GenBank/DDBJ whole genome shotgun (WGS) entry which is preliminary data.</text>
</comment>